<dbReference type="AlphaFoldDB" id="A0A0H4QM64"/>
<dbReference type="KEGG" id="lgn:ABM34_09840"/>
<dbReference type="Proteomes" id="UP000036106">
    <property type="component" value="Chromosome"/>
</dbReference>
<dbReference type="Gene3D" id="1.10.357.10">
    <property type="entry name" value="Tetracycline Repressor, domain 2"/>
    <property type="match status" value="1"/>
</dbReference>
<dbReference type="InterPro" id="IPR039532">
    <property type="entry name" value="TetR_C_Firmicutes"/>
</dbReference>
<evidence type="ECO:0000259" key="1">
    <source>
        <dbReference type="Pfam" id="PF14278"/>
    </source>
</evidence>
<proteinExistence type="predicted"/>
<accession>A0A0H4QM64</accession>
<dbReference type="SUPFAM" id="SSF46689">
    <property type="entry name" value="Homeodomain-like"/>
    <property type="match status" value="1"/>
</dbReference>
<dbReference type="OrthoDB" id="9810250at2"/>
<dbReference type="InterPro" id="IPR009057">
    <property type="entry name" value="Homeodomain-like_sf"/>
</dbReference>
<name>A0A0H4QM64_9LACO</name>
<dbReference type="RefSeq" id="WP_048705400.1">
    <property type="nucleotide sequence ID" value="NZ_CP012034.1"/>
</dbReference>
<dbReference type="Pfam" id="PF14278">
    <property type="entry name" value="TetR_C_8"/>
    <property type="match status" value="1"/>
</dbReference>
<evidence type="ECO:0000313" key="2">
    <source>
        <dbReference type="EMBL" id="AKP67803.1"/>
    </source>
</evidence>
<feature type="domain" description="Transcriptional regulator TetR C-terminal Firmicutes type" evidence="1">
    <location>
        <begin position="82"/>
        <end position="174"/>
    </location>
</feature>
<evidence type="ECO:0000313" key="3">
    <source>
        <dbReference type="Proteomes" id="UP000036106"/>
    </source>
</evidence>
<dbReference type="PATRIC" id="fig|1007676.4.peg.1992"/>
<protein>
    <recommendedName>
        <fullName evidence="1">Transcriptional regulator TetR C-terminal Firmicutes type domain-containing protein</fullName>
    </recommendedName>
</protein>
<sequence length="177" mass="20882">MNPQERKVTNQKYIYQALLEIMAGKPEEQISVTELCKRANVSRTYFYKNYSDYDQIILAAQKMKMLNYLRKLPNTQKIDVSDLMTNYFTMIKEDLPTYKLLVKNEKIEILLTTFQSVFQSLLQSDKIDNPNRALEQRYYLQFFTGAVVNMTLTWVKNGTKETPKYMGKQVQNFVTPK</sequence>
<dbReference type="EMBL" id="CP012034">
    <property type="protein sequence ID" value="AKP67803.1"/>
    <property type="molecule type" value="Genomic_DNA"/>
</dbReference>
<dbReference type="PANTHER" id="PTHR43479:SF11">
    <property type="entry name" value="ACREF_ENVCD OPERON REPRESSOR-RELATED"/>
    <property type="match status" value="1"/>
</dbReference>
<dbReference type="InterPro" id="IPR050624">
    <property type="entry name" value="HTH-type_Tx_Regulator"/>
</dbReference>
<dbReference type="PANTHER" id="PTHR43479">
    <property type="entry name" value="ACREF/ENVCD OPERON REPRESSOR-RELATED"/>
    <property type="match status" value="1"/>
</dbReference>
<keyword evidence="3" id="KW-1185">Reference proteome</keyword>
<reference evidence="3" key="1">
    <citation type="submission" date="2015-07" db="EMBL/GenBank/DDBJ databases">
        <title>Lactobacillus ginsenosidimutans/EMML 3141/ whole genome sequencing.</title>
        <authorList>
            <person name="Kim M.K."/>
            <person name="Im W.-T."/>
            <person name="Srinivasan S."/>
            <person name="Lee J.-J."/>
        </authorList>
    </citation>
    <scope>NUCLEOTIDE SEQUENCE [LARGE SCALE GENOMIC DNA]</scope>
    <source>
        <strain evidence="3">EMML 3041</strain>
    </source>
</reference>
<organism evidence="2 3">
    <name type="scientific">Companilactobacillus ginsenosidimutans</name>
    <dbReference type="NCBI Taxonomy" id="1007676"/>
    <lineage>
        <taxon>Bacteria</taxon>
        <taxon>Bacillati</taxon>
        <taxon>Bacillota</taxon>
        <taxon>Bacilli</taxon>
        <taxon>Lactobacillales</taxon>
        <taxon>Lactobacillaceae</taxon>
        <taxon>Companilactobacillus</taxon>
    </lineage>
</organism>
<dbReference type="STRING" id="1007676.ABM34_09840"/>
<gene>
    <name evidence="2" type="ORF">ABM34_09840</name>
</gene>